<dbReference type="Pfam" id="PF02452">
    <property type="entry name" value="PemK_toxin"/>
    <property type="match status" value="1"/>
</dbReference>
<keyword evidence="2" id="KW-1277">Toxin-antitoxin system</keyword>
<gene>
    <name evidence="3" type="ORF">MC7420_4660</name>
</gene>
<reference evidence="3 4" key="1">
    <citation type="submission" date="2008-07" db="EMBL/GenBank/DDBJ databases">
        <authorList>
            <person name="Tandeau de Marsac N."/>
            <person name="Ferriera S."/>
            <person name="Johnson J."/>
            <person name="Kravitz S."/>
            <person name="Beeson K."/>
            <person name="Sutton G."/>
            <person name="Rogers Y.-H."/>
            <person name="Friedman R."/>
            <person name="Frazier M."/>
            <person name="Venter J.C."/>
        </authorList>
    </citation>
    <scope>NUCLEOTIDE SEQUENCE [LARGE SCALE GENOMIC DNA]</scope>
    <source>
        <strain evidence="3 4">PCC 7420</strain>
    </source>
</reference>
<sequence>MQRGEIWWADLPTPVASEPGYRRPVLIIQSDEFNRSRIRTLTSSPA</sequence>
<dbReference type="InterPro" id="IPR011067">
    <property type="entry name" value="Plasmid_toxin/cell-grow_inhib"/>
</dbReference>
<dbReference type="STRING" id="118168.MC7420_4660"/>
<dbReference type="AlphaFoldDB" id="B4VNT3"/>
<dbReference type="SUPFAM" id="SSF50118">
    <property type="entry name" value="Cell growth inhibitor/plasmid maintenance toxic component"/>
    <property type="match status" value="1"/>
</dbReference>
<organism evidence="3 4">
    <name type="scientific">Coleofasciculus chthonoplastes PCC 7420</name>
    <dbReference type="NCBI Taxonomy" id="118168"/>
    <lineage>
        <taxon>Bacteria</taxon>
        <taxon>Bacillati</taxon>
        <taxon>Cyanobacteriota</taxon>
        <taxon>Cyanophyceae</taxon>
        <taxon>Coleofasciculales</taxon>
        <taxon>Coleofasciculaceae</taxon>
        <taxon>Coleofasciculus</taxon>
    </lineage>
</organism>
<name>B4VNT3_9CYAN</name>
<evidence type="ECO:0008006" key="5">
    <source>
        <dbReference type="Google" id="ProtNLM"/>
    </source>
</evidence>
<dbReference type="Gene3D" id="2.30.30.110">
    <property type="match status" value="1"/>
</dbReference>
<comment type="similarity">
    <text evidence="1">Belongs to the PemK/MazF family.</text>
</comment>
<dbReference type="Proteomes" id="UP000003835">
    <property type="component" value="Unassembled WGS sequence"/>
</dbReference>
<dbReference type="EMBL" id="DS989846">
    <property type="protein sequence ID" value="EDX76404.1"/>
    <property type="molecule type" value="Genomic_DNA"/>
</dbReference>
<proteinExistence type="inferred from homology"/>
<protein>
    <recommendedName>
        <fullName evidence="5">PemK-like protein</fullName>
    </recommendedName>
</protein>
<evidence type="ECO:0000313" key="3">
    <source>
        <dbReference type="EMBL" id="EDX76404.1"/>
    </source>
</evidence>
<dbReference type="InterPro" id="IPR003477">
    <property type="entry name" value="PemK-like"/>
</dbReference>
<evidence type="ECO:0000313" key="4">
    <source>
        <dbReference type="Proteomes" id="UP000003835"/>
    </source>
</evidence>
<dbReference type="eggNOG" id="COG2337">
    <property type="taxonomic scope" value="Bacteria"/>
</dbReference>
<keyword evidence="4" id="KW-1185">Reference proteome</keyword>
<dbReference type="HOGENOM" id="CLU_3182437_0_0_3"/>
<accession>B4VNT3</accession>
<evidence type="ECO:0000256" key="2">
    <source>
        <dbReference type="ARBA" id="ARBA00022649"/>
    </source>
</evidence>
<dbReference type="GO" id="GO:0003677">
    <property type="term" value="F:DNA binding"/>
    <property type="evidence" value="ECO:0007669"/>
    <property type="project" value="InterPro"/>
</dbReference>
<evidence type="ECO:0000256" key="1">
    <source>
        <dbReference type="ARBA" id="ARBA00007521"/>
    </source>
</evidence>